<dbReference type="AlphaFoldDB" id="X1QMZ5"/>
<proteinExistence type="predicted"/>
<evidence type="ECO:0008006" key="2">
    <source>
        <dbReference type="Google" id="ProtNLM"/>
    </source>
</evidence>
<dbReference type="SUPFAM" id="SSF52402">
    <property type="entry name" value="Adenine nucleotide alpha hydrolases-like"/>
    <property type="match status" value="1"/>
</dbReference>
<dbReference type="Gene3D" id="3.40.50.620">
    <property type="entry name" value="HUPs"/>
    <property type="match status" value="1"/>
</dbReference>
<name>X1QMZ5_9ZZZZ</name>
<dbReference type="InterPro" id="IPR014729">
    <property type="entry name" value="Rossmann-like_a/b/a_fold"/>
</dbReference>
<dbReference type="EMBL" id="BARV01040667">
    <property type="protein sequence ID" value="GAI56151.1"/>
    <property type="molecule type" value="Genomic_DNA"/>
</dbReference>
<organism evidence="1">
    <name type="scientific">marine sediment metagenome</name>
    <dbReference type="NCBI Taxonomy" id="412755"/>
    <lineage>
        <taxon>unclassified sequences</taxon>
        <taxon>metagenomes</taxon>
        <taxon>ecological metagenomes</taxon>
    </lineage>
</organism>
<sequence length="69" mass="7760">MNLLPVVKDKVERPFPEKLQETQEAIAHHFKEFGSKVAVAFSGGKDSEVVLYLCLQVTPDVPVVLTYWS</sequence>
<protein>
    <recommendedName>
        <fullName evidence="2">Phosphoadenosine phosphosulphate reductase domain-containing protein</fullName>
    </recommendedName>
</protein>
<reference evidence="1" key="1">
    <citation type="journal article" date="2014" name="Front. Microbiol.">
        <title>High frequency of phylogenetically diverse reductive dehalogenase-homologous genes in deep subseafloor sedimentary metagenomes.</title>
        <authorList>
            <person name="Kawai M."/>
            <person name="Futagami T."/>
            <person name="Toyoda A."/>
            <person name="Takaki Y."/>
            <person name="Nishi S."/>
            <person name="Hori S."/>
            <person name="Arai W."/>
            <person name="Tsubouchi T."/>
            <person name="Morono Y."/>
            <person name="Uchiyama I."/>
            <person name="Ito T."/>
            <person name="Fujiyama A."/>
            <person name="Inagaki F."/>
            <person name="Takami H."/>
        </authorList>
    </citation>
    <scope>NUCLEOTIDE SEQUENCE</scope>
    <source>
        <strain evidence="1">Expedition CK06-06</strain>
    </source>
</reference>
<accession>X1QMZ5</accession>
<gene>
    <name evidence="1" type="ORF">S06H3_61879</name>
</gene>
<feature type="non-terminal residue" evidence="1">
    <location>
        <position position="69"/>
    </location>
</feature>
<evidence type="ECO:0000313" key="1">
    <source>
        <dbReference type="EMBL" id="GAI56151.1"/>
    </source>
</evidence>
<comment type="caution">
    <text evidence="1">The sequence shown here is derived from an EMBL/GenBank/DDBJ whole genome shotgun (WGS) entry which is preliminary data.</text>
</comment>